<keyword evidence="2" id="KW-1185">Reference proteome</keyword>
<evidence type="ECO:0000313" key="1">
    <source>
        <dbReference type="EMBL" id="CAP57787.1"/>
    </source>
</evidence>
<organism evidence="1 2">
    <name type="scientific">Gluconacetobacter diazotrophicus (strain ATCC 49037 / DSM 5601 / CCUG 37298 / CIP 103539 / LMG 7603 / PAl5)</name>
    <dbReference type="NCBI Taxonomy" id="272568"/>
    <lineage>
        <taxon>Bacteria</taxon>
        <taxon>Pseudomonadati</taxon>
        <taxon>Pseudomonadota</taxon>
        <taxon>Alphaproteobacteria</taxon>
        <taxon>Acetobacterales</taxon>
        <taxon>Acetobacteraceae</taxon>
        <taxon>Gluconacetobacter</taxon>
    </lineage>
</organism>
<dbReference type="Proteomes" id="UP000001176">
    <property type="component" value="Chromosome"/>
</dbReference>
<dbReference type="EMBL" id="AM889285">
    <property type="protein sequence ID" value="CAP57787.1"/>
    <property type="molecule type" value="Genomic_DNA"/>
</dbReference>
<gene>
    <name evidence="1" type="ordered locus">GDI3844</name>
</gene>
<accession>A9HA33</accession>
<protein>
    <submittedName>
        <fullName evidence="1">Uncharacterized protein</fullName>
    </submittedName>
</protein>
<evidence type="ECO:0000313" key="2">
    <source>
        <dbReference type="Proteomes" id="UP000001176"/>
    </source>
</evidence>
<name>A9HA33_GLUDA</name>
<dbReference type="KEGG" id="gdi:GDI3844"/>
<reference evidence="1 2" key="1">
    <citation type="journal article" date="2009" name="BMC Genomics">
        <title>Complete genome sequence of the sugarcane nitrogen-fixing endophyte Gluconacetobacter diazotrophicus Pal5.</title>
        <authorList>
            <person name="Bertalan M."/>
            <person name="Albano R."/>
            <person name="Padua V."/>
            <person name="Rouws L."/>
            <person name="Rojas C."/>
            <person name="Hemerly A."/>
            <person name="Teixeira K."/>
            <person name="Schwab S."/>
            <person name="Araujo J."/>
            <person name="Oliveira A."/>
            <person name="Franca L."/>
            <person name="Magalhaes V."/>
            <person name="Alqueres S."/>
            <person name="Cardoso A."/>
            <person name="Almeida W."/>
            <person name="Loureiro M.M."/>
            <person name="Nogueira E."/>
            <person name="Cidade D."/>
            <person name="Oliveira D."/>
            <person name="Simao T."/>
            <person name="Macedo J."/>
            <person name="Valadao A."/>
            <person name="Dreschsel M."/>
            <person name="Freitas F."/>
            <person name="Vidal M."/>
            <person name="Guedes H."/>
            <person name="Rodrigues E."/>
            <person name="Meneses C."/>
            <person name="Brioso P."/>
            <person name="Pozzer L."/>
            <person name="Figueiredo D."/>
            <person name="Montano H."/>
            <person name="Junior J."/>
            <person name="Filho G."/>
            <person name="Flores V."/>
            <person name="Ferreira B."/>
            <person name="Branco A."/>
            <person name="Gonzalez P."/>
            <person name="Guillobel H."/>
            <person name="Lemos M."/>
            <person name="Seibel L."/>
            <person name="Macedo J."/>
            <person name="Alves-Ferreira M."/>
            <person name="Sachetto-Martins G."/>
            <person name="Coelho A."/>
            <person name="Santos E."/>
            <person name="Amaral G."/>
            <person name="Neves A."/>
            <person name="Pacheco A.B."/>
            <person name="Carvalho D."/>
            <person name="Lery L."/>
            <person name="Bisch P."/>
            <person name="Rossle S.C."/>
            <person name="Urmenyi T."/>
            <person name="Kruger W.V."/>
            <person name="Martins O."/>
            <person name="Baldani J.I."/>
            <person name="Ferreira P.C."/>
        </authorList>
    </citation>
    <scope>NUCLEOTIDE SEQUENCE [LARGE SCALE GENOMIC DNA]</scope>
    <source>
        <strain evidence="2">ATCC 49037 / DSM 5601 / CCUG 37298 / CIP 103539 / LMG 7603 / PAl5</strain>
    </source>
</reference>
<proteinExistence type="predicted"/>
<sequence length="43" mass="5029">MHGMAFSFLKKMKRKDPGSFFGPSCIWNAVYKEPRCRPSISEY</sequence>
<dbReference type="AlphaFoldDB" id="A9HA33"/>